<dbReference type="InterPro" id="IPR057984">
    <property type="entry name" value="PATROL1_C"/>
</dbReference>
<keyword evidence="1" id="KW-1133">Transmembrane helix</keyword>
<keyword evidence="1" id="KW-0812">Transmembrane</keyword>
<dbReference type="Pfam" id="PF25761">
    <property type="entry name" value="TPR_PATROL1"/>
    <property type="match status" value="1"/>
</dbReference>
<reference evidence="3 4" key="1">
    <citation type="submission" date="2024-01" db="EMBL/GenBank/DDBJ databases">
        <title>The genomes of 5 underutilized Papilionoideae crops provide insights into root nodulation and disease resistanc.</title>
        <authorList>
            <person name="Yuan L."/>
        </authorList>
    </citation>
    <scope>NUCLEOTIDE SEQUENCE [LARGE SCALE GENOMIC DNA]</scope>
    <source>
        <strain evidence="3">ZHUSHIDOU_FW_LH</strain>
        <tissue evidence="3">Leaf</tissue>
    </source>
</reference>
<evidence type="ECO:0000313" key="3">
    <source>
        <dbReference type="EMBL" id="KAK7244161.1"/>
    </source>
</evidence>
<organism evidence="3 4">
    <name type="scientific">Crotalaria pallida</name>
    <name type="common">Smooth rattlebox</name>
    <name type="synonym">Crotalaria striata</name>
    <dbReference type="NCBI Taxonomy" id="3830"/>
    <lineage>
        <taxon>Eukaryota</taxon>
        <taxon>Viridiplantae</taxon>
        <taxon>Streptophyta</taxon>
        <taxon>Embryophyta</taxon>
        <taxon>Tracheophyta</taxon>
        <taxon>Spermatophyta</taxon>
        <taxon>Magnoliopsida</taxon>
        <taxon>eudicotyledons</taxon>
        <taxon>Gunneridae</taxon>
        <taxon>Pentapetalae</taxon>
        <taxon>rosids</taxon>
        <taxon>fabids</taxon>
        <taxon>Fabales</taxon>
        <taxon>Fabaceae</taxon>
        <taxon>Papilionoideae</taxon>
        <taxon>50 kb inversion clade</taxon>
        <taxon>genistoids sensu lato</taxon>
        <taxon>core genistoids</taxon>
        <taxon>Crotalarieae</taxon>
        <taxon>Crotalaria</taxon>
    </lineage>
</organism>
<name>A0AAN9E175_CROPI</name>
<evidence type="ECO:0000259" key="2">
    <source>
        <dbReference type="Pfam" id="PF25761"/>
    </source>
</evidence>
<comment type="caution">
    <text evidence="3">The sequence shown here is derived from an EMBL/GenBank/DDBJ whole genome shotgun (WGS) entry which is preliminary data.</text>
</comment>
<dbReference type="Proteomes" id="UP001372338">
    <property type="component" value="Unassembled WGS sequence"/>
</dbReference>
<evidence type="ECO:0000256" key="1">
    <source>
        <dbReference type="SAM" id="Phobius"/>
    </source>
</evidence>
<keyword evidence="1" id="KW-0472">Membrane</keyword>
<protein>
    <recommendedName>
        <fullName evidence="2">PATROL1-like C-terminal domain-containing protein</fullName>
    </recommendedName>
</protein>
<keyword evidence="4" id="KW-1185">Reference proteome</keyword>
<evidence type="ECO:0000313" key="4">
    <source>
        <dbReference type="Proteomes" id="UP001372338"/>
    </source>
</evidence>
<gene>
    <name evidence="3" type="ORF">RIF29_38979</name>
</gene>
<dbReference type="AlphaFoldDB" id="A0AAN9E175"/>
<sequence>MGRICEYTGTKIIFCDLRVPFMDNLYKPTVSGTRLDALIEPLDLMNLKPPLKLSTNQEVRNLSSCYLLRLEVLALILLLLMLSFCMTVTGTQKLTCRLRIVLIG</sequence>
<proteinExistence type="predicted"/>
<feature type="transmembrane region" description="Helical" evidence="1">
    <location>
        <begin position="66"/>
        <end position="89"/>
    </location>
</feature>
<feature type="domain" description="PATROL1-like C-terminal" evidence="2">
    <location>
        <begin position="3"/>
        <end position="76"/>
    </location>
</feature>
<dbReference type="EMBL" id="JAYWIO010000008">
    <property type="protein sequence ID" value="KAK7244161.1"/>
    <property type="molecule type" value="Genomic_DNA"/>
</dbReference>
<accession>A0AAN9E175</accession>